<dbReference type="AlphaFoldDB" id="A0A3N2C6P3"/>
<protein>
    <recommendedName>
        <fullName evidence="4">DUF3054 domain-containing protein</fullName>
    </recommendedName>
</protein>
<proteinExistence type="predicted"/>
<evidence type="ECO:0000313" key="2">
    <source>
        <dbReference type="EMBL" id="ROR83179.1"/>
    </source>
</evidence>
<feature type="transmembrane region" description="Helical" evidence="1">
    <location>
        <begin position="97"/>
        <end position="122"/>
    </location>
</feature>
<dbReference type="InterPro" id="IPR021414">
    <property type="entry name" value="DUF3054"/>
</dbReference>
<organism evidence="2 3">
    <name type="scientific">Plantibacter flavus</name>
    <dbReference type="NCBI Taxonomy" id="150123"/>
    <lineage>
        <taxon>Bacteria</taxon>
        <taxon>Bacillati</taxon>
        <taxon>Actinomycetota</taxon>
        <taxon>Actinomycetes</taxon>
        <taxon>Micrococcales</taxon>
        <taxon>Microbacteriaceae</taxon>
        <taxon>Plantibacter</taxon>
    </lineage>
</organism>
<evidence type="ECO:0008006" key="4">
    <source>
        <dbReference type="Google" id="ProtNLM"/>
    </source>
</evidence>
<gene>
    <name evidence="2" type="ORF">EDD42_3285</name>
</gene>
<comment type="caution">
    <text evidence="2">The sequence shown here is derived from an EMBL/GenBank/DDBJ whole genome shotgun (WGS) entry which is preliminary data.</text>
</comment>
<keyword evidence="1" id="KW-1133">Transmembrane helix</keyword>
<feature type="transmembrane region" description="Helical" evidence="1">
    <location>
        <begin position="12"/>
        <end position="31"/>
    </location>
</feature>
<keyword evidence="1" id="KW-0812">Transmembrane</keyword>
<keyword evidence="3" id="KW-1185">Reference proteome</keyword>
<reference evidence="2 3" key="1">
    <citation type="submission" date="2018-11" db="EMBL/GenBank/DDBJ databases">
        <title>Sequencing the genomes of 1000 actinobacteria strains.</title>
        <authorList>
            <person name="Klenk H.-P."/>
        </authorList>
    </citation>
    <scope>NUCLEOTIDE SEQUENCE [LARGE SCALE GENOMIC DNA]</scope>
    <source>
        <strain evidence="2 3">DSM 14012</strain>
    </source>
</reference>
<sequence length="126" mass="13485">MDRPSRTPAGFAATVGIDLLAVIVFVVIGRASHGEGILGLLVTLWPFAVGLLVGHVLALVLGQRETRSVRWAGVVVWVSTVVVGMVLRAVSGQGVELSFVIVTVLVLAALLLGWRLVAWLIARRRR</sequence>
<evidence type="ECO:0000256" key="1">
    <source>
        <dbReference type="SAM" id="Phobius"/>
    </source>
</evidence>
<feature type="transmembrane region" description="Helical" evidence="1">
    <location>
        <begin position="71"/>
        <end position="91"/>
    </location>
</feature>
<dbReference type="Proteomes" id="UP000266915">
    <property type="component" value="Unassembled WGS sequence"/>
</dbReference>
<dbReference type="EMBL" id="RKHL01000001">
    <property type="protein sequence ID" value="ROR83179.1"/>
    <property type="molecule type" value="Genomic_DNA"/>
</dbReference>
<accession>A0A3N2C6P3</accession>
<keyword evidence="1" id="KW-0472">Membrane</keyword>
<name>A0A3N2C6P3_9MICO</name>
<feature type="transmembrane region" description="Helical" evidence="1">
    <location>
        <begin position="37"/>
        <end position="59"/>
    </location>
</feature>
<evidence type="ECO:0000313" key="3">
    <source>
        <dbReference type="Proteomes" id="UP000266915"/>
    </source>
</evidence>
<dbReference type="RefSeq" id="WP_085513614.1">
    <property type="nucleotide sequence ID" value="NZ_FXAP01000006.1"/>
</dbReference>
<dbReference type="Pfam" id="PF11255">
    <property type="entry name" value="DUF3054"/>
    <property type="match status" value="1"/>
</dbReference>